<proteinExistence type="predicted"/>
<protein>
    <submittedName>
        <fullName evidence="1">Uncharacterized protein</fullName>
    </submittedName>
</protein>
<dbReference type="AlphaFoldDB" id="A0A1G6WUJ9"/>
<dbReference type="EMBL" id="FMZZ01000015">
    <property type="protein sequence ID" value="SDD68867.1"/>
    <property type="molecule type" value="Genomic_DNA"/>
</dbReference>
<gene>
    <name evidence="1" type="ORF">SAMN05216174_115153</name>
</gene>
<dbReference type="Proteomes" id="UP000199501">
    <property type="component" value="Unassembled WGS sequence"/>
</dbReference>
<evidence type="ECO:0000313" key="1">
    <source>
        <dbReference type="EMBL" id="SDD68867.1"/>
    </source>
</evidence>
<sequence length="65" mass="7366">MWRTQLAEPERVLDAVRACTSNRKVVVTGALDRRLVLIEHETHAEWTIADLSGQPLVTRVWSARG</sequence>
<keyword evidence="2" id="KW-1185">Reference proteome</keyword>
<name>A0A1G6WUJ9_9PSEU</name>
<reference evidence="2" key="1">
    <citation type="submission" date="2016-10" db="EMBL/GenBank/DDBJ databases">
        <authorList>
            <person name="Varghese N."/>
            <person name="Submissions S."/>
        </authorList>
    </citation>
    <scope>NUCLEOTIDE SEQUENCE [LARGE SCALE GENOMIC DNA]</scope>
    <source>
        <strain evidence="2">IBRC-M 10403</strain>
    </source>
</reference>
<dbReference type="STRING" id="1271860.SAMN05216174_115153"/>
<evidence type="ECO:0000313" key="2">
    <source>
        <dbReference type="Proteomes" id="UP000199501"/>
    </source>
</evidence>
<accession>A0A1G6WUJ9</accession>
<organism evidence="1 2">
    <name type="scientific">Actinokineospora iranica</name>
    <dbReference type="NCBI Taxonomy" id="1271860"/>
    <lineage>
        <taxon>Bacteria</taxon>
        <taxon>Bacillati</taxon>
        <taxon>Actinomycetota</taxon>
        <taxon>Actinomycetes</taxon>
        <taxon>Pseudonocardiales</taxon>
        <taxon>Pseudonocardiaceae</taxon>
        <taxon>Actinokineospora</taxon>
    </lineage>
</organism>